<dbReference type="eggNOG" id="ENOG502QR42">
    <property type="taxonomic scope" value="Eukaryota"/>
</dbReference>
<sequence>MDHGIGGRGRGVASVSRRFDHLTHSLVSASLISAVAGVQSSLFLTLPLCCVVVYNLSSRTNQSDYFLKVLGIVASLVASAVNPQDLLDHYSSFISIVFGITETYALNSMDTQYFSTPPSKGTNLKSGSITTPGSSPLLPSITRLWRPAAQRNIRNQWSKLSSLKQQWASSSSSGRSHATSIVNAYLSEKYMPSMELGSLCDMIDIRNKACLKLSKQQELYRSKLLSSFKEMVDVVVQMVNASRLMKCYFKRSSNSALIEFSTSSEDNHNEDAGDGGGIPVFTLFTIPCFEKLAEELVHMFELELNLKRLLLMELLSLSSEASPKSLIWSEELYWGEFDNLRLCNLWSEETDELLHPTLKSHKSNAPTVSRNQHPNAEVLQVYLVTWLAEVNIHTRRVDEIFELVSQEIHVSLS</sequence>
<gene>
    <name evidence="1" type="ORF">Csa_6G444980</name>
</gene>
<protein>
    <submittedName>
        <fullName evidence="1">Uncharacterized protein</fullName>
    </submittedName>
</protein>
<dbReference type="OMA" id="FWDISAF"/>
<dbReference type="Gramene" id="KGN48133">
    <property type="protein sequence ID" value="KGN48133"/>
    <property type="gene ID" value="Csa_6G444980"/>
</dbReference>
<evidence type="ECO:0000313" key="1">
    <source>
        <dbReference type="EMBL" id="KGN48133.1"/>
    </source>
</evidence>
<dbReference type="AlphaFoldDB" id="A0A0A0KF21"/>
<dbReference type="EMBL" id="CM002927">
    <property type="protein sequence ID" value="KGN48133.1"/>
    <property type="molecule type" value="Genomic_DNA"/>
</dbReference>
<dbReference type="STRING" id="3659.A0A0A0KF21"/>
<dbReference type="PANTHER" id="PTHR15827">
    <property type="entry name" value="CYCLIN-DEPENDENT KINASE 2-INTERACTING PROTEIN"/>
    <property type="match status" value="1"/>
</dbReference>
<accession>A0A0A0KF21</accession>
<name>A0A0A0KF21_CUCSA</name>
<reference evidence="1 2" key="4">
    <citation type="journal article" date="2011" name="BMC Genomics">
        <title>RNA-Seq improves annotation of protein-coding genes in the cucumber genome.</title>
        <authorList>
            <person name="Li Z."/>
            <person name="Zhang Z."/>
            <person name="Yan P."/>
            <person name="Huang S."/>
            <person name="Fei Z."/>
            <person name="Lin K."/>
        </authorList>
    </citation>
    <scope>NUCLEOTIDE SEQUENCE [LARGE SCALE GENOMIC DNA]</scope>
    <source>
        <strain evidence="2">cv. 9930</strain>
    </source>
</reference>
<reference evidence="1 2" key="2">
    <citation type="journal article" date="2009" name="PLoS ONE">
        <title>An integrated genetic and cytogenetic map of the cucumber genome.</title>
        <authorList>
            <person name="Ren Y."/>
            <person name="Zhang Z."/>
            <person name="Liu J."/>
            <person name="Staub J.E."/>
            <person name="Han Y."/>
            <person name="Cheng Z."/>
            <person name="Li X."/>
            <person name="Lu J."/>
            <person name="Miao H."/>
            <person name="Kang H."/>
            <person name="Xie B."/>
            <person name="Gu X."/>
            <person name="Wang X."/>
            <person name="Du Y."/>
            <person name="Jin W."/>
            <person name="Huang S."/>
        </authorList>
    </citation>
    <scope>NUCLEOTIDE SEQUENCE [LARGE SCALE GENOMIC DNA]</scope>
    <source>
        <strain evidence="2">cv. 9930</strain>
    </source>
</reference>
<reference evidence="1 2" key="1">
    <citation type="journal article" date="2009" name="Nat. Genet.">
        <title>The genome of the cucumber, Cucumis sativus L.</title>
        <authorList>
            <person name="Huang S."/>
            <person name="Li R."/>
            <person name="Zhang Z."/>
            <person name="Li L."/>
            <person name="Gu X."/>
            <person name="Fan W."/>
            <person name="Lucas W.J."/>
            <person name="Wang X."/>
            <person name="Xie B."/>
            <person name="Ni P."/>
            <person name="Ren Y."/>
            <person name="Zhu H."/>
            <person name="Li J."/>
            <person name="Lin K."/>
            <person name="Jin W."/>
            <person name="Fei Z."/>
            <person name="Li G."/>
            <person name="Staub J."/>
            <person name="Kilian A."/>
            <person name="van der Vossen E.A."/>
            <person name="Wu Y."/>
            <person name="Guo J."/>
            <person name="He J."/>
            <person name="Jia Z."/>
            <person name="Ren Y."/>
            <person name="Tian G."/>
            <person name="Lu Y."/>
            <person name="Ruan J."/>
            <person name="Qian W."/>
            <person name="Wang M."/>
            <person name="Huang Q."/>
            <person name="Li B."/>
            <person name="Xuan Z."/>
            <person name="Cao J."/>
            <person name="Asan"/>
            <person name="Wu Z."/>
            <person name="Zhang J."/>
            <person name="Cai Q."/>
            <person name="Bai Y."/>
            <person name="Zhao B."/>
            <person name="Han Y."/>
            <person name="Li Y."/>
            <person name="Li X."/>
            <person name="Wang S."/>
            <person name="Shi Q."/>
            <person name="Liu S."/>
            <person name="Cho W.K."/>
            <person name="Kim J.Y."/>
            <person name="Xu Y."/>
            <person name="Heller-Uszynska K."/>
            <person name="Miao H."/>
            <person name="Cheng Z."/>
            <person name="Zhang S."/>
            <person name="Wu J."/>
            <person name="Yang Y."/>
            <person name="Kang H."/>
            <person name="Li M."/>
            <person name="Liang H."/>
            <person name="Ren X."/>
            <person name="Shi Z."/>
            <person name="Wen M."/>
            <person name="Jian M."/>
            <person name="Yang H."/>
            <person name="Zhang G."/>
            <person name="Yang Z."/>
            <person name="Chen R."/>
            <person name="Liu S."/>
            <person name="Li J."/>
            <person name="Ma L."/>
            <person name="Liu H."/>
            <person name="Zhou Y."/>
            <person name="Zhao J."/>
            <person name="Fang X."/>
            <person name="Li G."/>
            <person name="Fang L."/>
            <person name="Li Y."/>
            <person name="Liu D."/>
            <person name="Zheng H."/>
            <person name="Zhang Y."/>
            <person name="Qin N."/>
            <person name="Li Z."/>
            <person name="Yang G."/>
            <person name="Yang S."/>
            <person name="Bolund L."/>
            <person name="Kristiansen K."/>
            <person name="Zheng H."/>
            <person name="Li S."/>
            <person name="Zhang X."/>
            <person name="Yang H."/>
            <person name="Wang J."/>
            <person name="Sun R."/>
            <person name="Zhang B."/>
            <person name="Jiang S."/>
            <person name="Wang J."/>
            <person name="Du Y."/>
            <person name="Li S."/>
        </authorList>
    </citation>
    <scope>NUCLEOTIDE SEQUENCE [LARGE SCALE GENOMIC DNA]</scope>
    <source>
        <strain evidence="2">cv. 9930</strain>
    </source>
</reference>
<proteinExistence type="predicted"/>
<dbReference type="PANTHER" id="PTHR15827:SF2">
    <property type="entry name" value="CYCLIN-DEPENDENT KINASE 2-INTERACTING PROTEIN"/>
    <property type="match status" value="1"/>
</dbReference>
<keyword evidence="2" id="KW-1185">Reference proteome</keyword>
<reference evidence="1 2" key="3">
    <citation type="journal article" date="2010" name="BMC Genomics">
        <title>Transcriptome sequencing and comparative analysis of cucumber flowers with different sex types.</title>
        <authorList>
            <person name="Guo S."/>
            <person name="Zheng Y."/>
            <person name="Joung J.G."/>
            <person name="Liu S."/>
            <person name="Zhang Z."/>
            <person name="Crasta O.R."/>
            <person name="Sobral B.W."/>
            <person name="Xu Y."/>
            <person name="Huang S."/>
            <person name="Fei Z."/>
        </authorList>
    </citation>
    <scope>NUCLEOTIDE SEQUENCE [LARGE SCALE GENOMIC DNA]</scope>
    <source>
        <strain evidence="2">cv. 9930</strain>
    </source>
</reference>
<organism evidence="1 2">
    <name type="scientific">Cucumis sativus</name>
    <name type="common">Cucumber</name>
    <dbReference type="NCBI Taxonomy" id="3659"/>
    <lineage>
        <taxon>Eukaryota</taxon>
        <taxon>Viridiplantae</taxon>
        <taxon>Streptophyta</taxon>
        <taxon>Embryophyta</taxon>
        <taxon>Tracheophyta</taxon>
        <taxon>Spermatophyta</taxon>
        <taxon>Magnoliopsida</taxon>
        <taxon>eudicotyledons</taxon>
        <taxon>Gunneridae</taxon>
        <taxon>Pentapetalae</taxon>
        <taxon>rosids</taxon>
        <taxon>fabids</taxon>
        <taxon>Cucurbitales</taxon>
        <taxon>Cucurbitaceae</taxon>
        <taxon>Benincaseae</taxon>
        <taxon>Cucumis</taxon>
    </lineage>
</organism>
<dbReference type="Proteomes" id="UP000029981">
    <property type="component" value="Chromosome 6"/>
</dbReference>
<evidence type="ECO:0000313" key="2">
    <source>
        <dbReference type="Proteomes" id="UP000029981"/>
    </source>
</evidence>